<accession>Q98EV3</accession>
<dbReference type="KEGG" id="mlo:msl4069"/>
<proteinExistence type="predicted"/>
<sequence length="31" mass="3850">MRFLFILTQFPRENATRFSRENRFTLFLALL</sequence>
<gene>
    <name evidence="1" type="ordered locus">msl4069</name>
</gene>
<name>Q98EV3_RHILO</name>
<organism evidence="1 2">
    <name type="scientific">Mesorhizobium japonicum (strain LMG 29417 / CECT 9101 / MAFF 303099)</name>
    <name type="common">Mesorhizobium loti (strain MAFF 303099)</name>
    <dbReference type="NCBI Taxonomy" id="266835"/>
    <lineage>
        <taxon>Bacteria</taxon>
        <taxon>Pseudomonadati</taxon>
        <taxon>Pseudomonadota</taxon>
        <taxon>Alphaproteobacteria</taxon>
        <taxon>Hyphomicrobiales</taxon>
        <taxon>Phyllobacteriaceae</taxon>
        <taxon>Mesorhizobium</taxon>
    </lineage>
</organism>
<dbReference type="AlphaFoldDB" id="Q98EV3"/>
<reference evidence="1 2" key="1">
    <citation type="journal article" date="2000" name="DNA Res.">
        <title>Complete genome structure of the nitrogen-fixing symbiotic bacterium Mesorhizobium loti.</title>
        <authorList>
            <person name="Kaneko T."/>
            <person name="Nakamura Y."/>
            <person name="Sato S."/>
            <person name="Asamizu E."/>
            <person name="Kato T."/>
            <person name="Sasamoto S."/>
            <person name="Watanabe A."/>
            <person name="Idesawa K."/>
            <person name="Ishikawa A."/>
            <person name="Kawashima K."/>
            <person name="Kimura T."/>
            <person name="Kishida Y."/>
            <person name="Kiyokawa C."/>
            <person name="Kohara M."/>
            <person name="Matsumoto M."/>
            <person name="Matsuno A."/>
            <person name="Mochizuki Y."/>
            <person name="Nakayama S."/>
            <person name="Nakazaki N."/>
            <person name="Shimpo S."/>
            <person name="Sugimoto M."/>
            <person name="Takeuchi C."/>
            <person name="Yamada M."/>
            <person name="Tabata S."/>
        </authorList>
    </citation>
    <scope>NUCLEOTIDE SEQUENCE [LARGE SCALE GENOMIC DNA]</scope>
    <source>
        <strain evidence="2">LMG 29417 / CECT 9101 / MAFF 303099</strain>
    </source>
</reference>
<protein>
    <submittedName>
        <fullName evidence="1">Msl4069 protein</fullName>
    </submittedName>
</protein>
<evidence type="ECO:0000313" key="2">
    <source>
        <dbReference type="Proteomes" id="UP000000552"/>
    </source>
</evidence>
<dbReference type="HOGENOM" id="CLU_3398136_0_0_5"/>
<dbReference type="EMBL" id="BA000012">
    <property type="protein sequence ID" value="BAB50814.1"/>
    <property type="molecule type" value="Genomic_DNA"/>
</dbReference>
<dbReference type="Proteomes" id="UP000000552">
    <property type="component" value="Chromosome"/>
</dbReference>
<evidence type="ECO:0000313" key="1">
    <source>
        <dbReference type="EMBL" id="BAB50814.1"/>
    </source>
</evidence>